<evidence type="ECO:0000313" key="3">
    <source>
        <dbReference type="Proteomes" id="UP001341281"/>
    </source>
</evidence>
<dbReference type="AlphaFoldDB" id="A0AAQ3UVL0"/>
<keyword evidence="3" id="KW-1185">Reference proteome</keyword>
<sequence>MSTSNPIATMLTAITSGKAKIKNILRIIINAIIVIYTKQLPVPYGASAIVIGISRAGAGTETGFFTFGLRVSIVYALGVIWQASCSIIKLPVLRRLLREVLHAVTEWRGNAVAGGERSTGSIRGAGISRLGKNDLTMGMSFSVDGPDAQCQYTTDGLMCLRTTPAIASISTEYEPRPGSMRLFLVMPWRLKPVTLFRPNLAPGSTISSKLCHKVTLDDGLSRSTRFPLSKRTAVVVFVLVPVMFVDQTKDSAG</sequence>
<accession>A0AAQ3UVL0</accession>
<organism evidence="2 3">
    <name type="scientific">Paspalum notatum var. saurae</name>
    <dbReference type="NCBI Taxonomy" id="547442"/>
    <lineage>
        <taxon>Eukaryota</taxon>
        <taxon>Viridiplantae</taxon>
        <taxon>Streptophyta</taxon>
        <taxon>Embryophyta</taxon>
        <taxon>Tracheophyta</taxon>
        <taxon>Spermatophyta</taxon>
        <taxon>Magnoliopsida</taxon>
        <taxon>Liliopsida</taxon>
        <taxon>Poales</taxon>
        <taxon>Poaceae</taxon>
        <taxon>PACMAD clade</taxon>
        <taxon>Panicoideae</taxon>
        <taxon>Andropogonodae</taxon>
        <taxon>Paspaleae</taxon>
        <taxon>Paspalinae</taxon>
        <taxon>Paspalum</taxon>
    </lineage>
</organism>
<proteinExistence type="predicted"/>
<keyword evidence="1" id="KW-0812">Transmembrane</keyword>
<dbReference type="EMBL" id="CP144754">
    <property type="protein sequence ID" value="WVZ97085.1"/>
    <property type="molecule type" value="Genomic_DNA"/>
</dbReference>
<protein>
    <submittedName>
        <fullName evidence="2">Uncharacterized protein</fullName>
    </submittedName>
</protein>
<reference evidence="2 3" key="1">
    <citation type="submission" date="2024-02" db="EMBL/GenBank/DDBJ databases">
        <title>High-quality chromosome-scale genome assembly of Pensacola bahiagrass (Paspalum notatum Flugge var. saurae).</title>
        <authorList>
            <person name="Vega J.M."/>
            <person name="Podio M."/>
            <person name="Orjuela J."/>
            <person name="Siena L.A."/>
            <person name="Pessino S.C."/>
            <person name="Combes M.C."/>
            <person name="Mariac C."/>
            <person name="Albertini E."/>
            <person name="Pupilli F."/>
            <person name="Ortiz J.P.A."/>
            <person name="Leblanc O."/>
        </authorList>
    </citation>
    <scope>NUCLEOTIDE SEQUENCE [LARGE SCALE GENOMIC DNA]</scope>
    <source>
        <strain evidence="2">R1</strain>
        <tissue evidence="2">Leaf</tissue>
    </source>
</reference>
<evidence type="ECO:0000313" key="2">
    <source>
        <dbReference type="EMBL" id="WVZ97085.1"/>
    </source>
</evidence>
<evidence type="ECO:0000256" key="1">
    <source>
        <dbReference type="SAM" id="Phobius"/>
    </source>
</evidence>
<keyword evidence="1" id="KW-0472">Membrane</keyword>
<feature type="transmembrane region" description="Helical" evidence="1">
    <location>
        <begin position="73"/>
        <end position="92"/>
    </location>
</feature>
<keyword evidence="1" id="KW-1133">Transmembrane helix</keyword>
<gene>
    <name evidence="2" type="ORF">U9M48_042646</name>
</gene>
<dbReference type="Proteomes" id="UP001341281">
    <property type="component" value="Chromosome 10"/>
</dbReference>
<feature type="transmembrane region" description="Helical" evidence="1">
    <location>
        <begin position="27"/>
        <end position="53"/>
    </location>
</feature>
<name>A0AAQ3UVL0_PASNO</name>